<dbReference type="SUPFAM" id="SSF52172">
    <property type="entry name" value="CheY-like"/>
    <property type="match status" value="1"/>
</dbReference>
<proteinExistence type="predicted"/>
<protein>
    <recommendedName>
        <fullName evidence="3">Response regulator receiver domain-containing protein</fullName>
    </recommendedName>
</protein>
<dbReference type="InterPro" id="IPR011006">
    <property type="entry name" value="CheY-like_superfamily"/>
</dbReference>
<dbReference type="AlphaFoldDB" id="A0A7U7IAA7"/>
<name>A0A7U7IAA7_9GAMM</name>
<gene>
    <name evidence="1" type="ORF">PSEWESI4_03565</name>
</gene>
<organism evidence="1 2">
    <name type="scientific">Zestomonas carbonaria</name>
    <dbReference type="NCBI Taxonomy" id="2762745"/>
    <lineage>
        <taxon>Bacteria</taxon>
        <taxon>Pseudomonadati</taxon>
        <taxon>Pseudomonadota</taxon>
        <taxon>Gammaproteobacteria</taxon>
        <taxon>Pseudomonadales</taxon>
        <taxon>Pseudomonadaceae</taxon>
        <taxon>Zestomonas</taxon>
    </lineage>
</organism>
<dbReference type="Proteomes" id="UP000583387">
    <property type="component" value="Unassembled WGS sequence"/>
</dbReference>
<sequence length="120" mass="13822">MLVEPRPFQLIEAHITINRLGFYDVYPAIDREEAIAMMTTTNRKYDLLICSSNLGKFELLKLIDQSGNMRLAENIMIIGHTDESWLTHTIIPIKEISSFCIMKRPLDLILLKKRISTLAC</sequence>
<evidence type="ECO:0000313" key="2">
    <source>
        <dbReference type="Proteomes" id="UP000583387"/>
    </source>
</evidence>
<evidence type="ECO:0000313" key="1">
    <source>
        <dbReference type="EMBL" id="CAD5109269.1"/>
    </source>
</evidence>
<comment type="caution">
    <text evidence="1">The sequence shown here is derived from an EMBL/GenBank/DDBJ whole genome shotgun (WGS) entry which is preliminary data.</text>
</comment>
<reference evidence="1 2" key="1">
    <citation type="submission" date="2020-08" db="EMBL/GenBank/DDBJ databases">
        <authorList>
            <person name="Criscuolo A."/>
        </authorList>
    </citation>
    <scope>NUCLEOTIDE SEQUENCE [LARGE SCALE GENOMIC DNA]</scope>
    <source>
        <strain evidence="1">CIP111764</strain>
    </source>
</reference>
<dbReference type="EMBL" id="CAJFCI010000072">
    <property type="protein sequence ID" value="CAD5109269.1"/>
    <property type="molecule type" value="Genomic_DNA"/>
</dbReference>
<accession>A0A7U7IAA7</accession>
<evidence type="ECO:0008006" key="3">
    <source>
        <dbReference type="Google" id="ProtNLM"/>
    </source>
</evidence>
<keyword evidence="2" id="KW-1185">Reference proteome</keyword>